<protein>
    <submittedName>
        <fullName evidence="2">Transcriptional regulator, XRE family</fullName>
    </submittedName>
</protein>
<dbReference type="InterPro" id="IPR001387">
    <property type="entry name" value="Cro/C1-type_HTH"/>
</dbReference>
<dbReference type="AlphaFoldDB" id="A0AAC9MXK4"/>
<dbReference type="PROSITE" id="PS50943">
    <property type="entry name" value="HTH_CROC1"/>
    <property type="match status" value="1"/>
</dbReference>
<evidence type="ECO:0000313" key="2">
    <source>
        <dbReference type="EMBL" id="AOS61982.1"/>
    </source>
</evidence>
<dbReference type="EMBL" id="CP014859">
    <property type="protein sequence ID" value="AOS61982.1"/>
    <property type="molecule type" value="Genomic_DNA"/>
</dbReference>
<dbReference type="GO" id="GO:0003677">
    <property type="term" value="F:DNA binding"/>
    <property type="evidence" value="ECO:0007669"/>
    <property type="project" value="InterPro"/>
</dbReference>
<dbReference type="SMART" id="SM00530">
    <property type="entry name" value="HTH_XRE"/>
    <property type="match status" value="1"/>
</dbReference>
<dbReference type="CDD" id="cd00093">
    <property type="entry name" value="HTH_XRE"/>
    <property type="match status" value="1"/>
</dbReference>
<evidence type="ECO:0000259" key="1">
    <source>
        <dbReference type="PROSITE" id="PS50943"/>
    </source>
</evidence>
<dbReference type="Pfam" id="PF19054">
    <property type="entry name" value="DUF5753"/>
    <property type="match status" value="1"/>
</dbReference>
<reference evidence="3" key="1">
    <citation type="submission" date="2016-03" db="EMBL/GenBank/DDBJ databases">
        <title>Complete genome sequence of the type strain Actinoalloteichus hymeniacidonis DSM 45092.</title>
        <authorList>
            <person name="Schaffert L."/>
            <person name="Albersmeier A."/>
            <person name="Winkler A."/>
            <person name="Kalinowski J."/>
            <person name="Zotchev S."/>
            <person name="Ruckert C."/>
        </authorList>
    </citation>
    <scope>NUCLEOTIDE SEQUENCE [LARGE SCALE GENOMIC DNA]</scope>
    <source>
        <strain evidence="3">HPA177(T) (DSM 45092(T))</strain>
    </source>
</reference>
<accession>A0AAC9MXK4</accession>
<dbReference type="InterPro" id="IPR043917">
    <property type="entry name" value="DUF5753"/>
</dbReference>
<dbReference type="RefSeq" id="WP_084642601.1">
    <property type="nucleotide sequence ID" value="NZ_CP014859.1"/>
</dbReference>
<sequence>MVRKVVSPRTRALGAALKGAREAKGLTVRELARRLGINAMAVSRIENGTRVVGVEDVAAILGALSTSVAEREQVLAIAREAESPNWSVIGSPGVPTQLTALVAYEREARSITEVNPLLVPGLLQSREYARAIVGSGTANAEELEQRVNYRLARQDVLTGRNAPHYLAIITESVLRIPVGGHLAMAEQCIRLLSMVERSNVDIQVIPDRAGAHVGLAGEFVYIESDHSPPVAHLEHLSASALVTKPRDLVVFQRAVDTLRTVSMSTNESIELIRLFATHHESESS</sequence>
<evidence type="ECO:0000313" key="3">
    <source>
        <dbReference type="Proteomes" id="UP000095210"/>
    </source>
</evidence>
<proteinExistence type="predicted"/>
<keyword evidence="3" id="KW-1185">Reference proteome</keyword>
<dbReference type="SUPFAM" id="SSF47413">
    <property type="entry name" value="lambda repressor-like DNA-binding domains"/>
    <property type="match status" value="1"/>
</dbReference>
<feature type="domain" description="HTH cro/C1-type" evidence="1">
    <location>
        <begin position="17"/>
        <end position="71"/>
    </location>
</feature>
<dbReference type="Gene3D" id="1.10.260.40">
    <property type="entry name" value="lambda repressor-like DNA-binding domains"/>
    <property type="match status" value="1"/>
</dbReference>
<organism evidence="2 3">
    <name type="scientific">Actinoalloteichus hymeniacidonis</name>
    <dbReference type="NCBI Taxonomy" id="340345"/>
    <lineage>
        <taxon>Bacteria</taxon>
        <taxon>Bacillati</taxon>
        <taxon>Actinomycetota</taxon>
        <taxon>Actinomycetes</taxon>
        <taxon>Pseudonocardiales</taxon>
        <taxon>Pseudonocardiaceae</taxon>
        <taxon>Actinoalloteichus</taxon>
    </lineage>
</organism>
<dbReference type="InterPro" id="IPR010982">
    <property type="entry name" value="Lambda_DNA-bd_dom_sf"/>
</dbReference>
<name>A0AAC9MXK4_9PSEU</name>
<dbReference type="Pfam" id="PF13560">
    <property type="entry name" value="HTH_31"/>
    <property type="match status" value="1"/>
</dbReference>
<gene>
    <name evidence="2" type="ORF">TL08_05785</name>
</gene>
<dbReference type="Proteomes" id="UP000095210">
    <property type="component" value="Chromosome"/>
</dbReference>
<dbReference type="KEGG" id="ahm:TL08_05785"/>